<dbReference type="EMBL" id="RDQH01000338">
    <property type="protein sequence ID" value="RXH82394.1"/>
    <property type="molecule type" value="Genomic_DNA"/>
</dbReference>
<dbReference type="SUPFAM" id="SSF55729">
    <property type="entry name" value="Acyl-CoA N-acyltransferases (Nat)"/>
    <property type="match status" value="2"/>
</dbReference>
<dbReference type="PANTHER" id="PTHR46067:SF16">
    <property type="entry name" value="N-ACETYLTRANSFERASE DOMAIN-CONTAINING PROTEIN"/>
    <property type="match status" value="1"/>
</dbReference>
<comment type="caution">
    <text evidence="2">The sequence shown here is derived from an EMBL/GenBank/DDBJ whole genome shotgun (WGS) entry which is preliminary data.</text>
</comment>
<organism evidence="2 3">
    <name type="scientific">Malus domestica</name>
    <name type="common">Apple</name>
    <name type="synonym">Pyrus malus</name>
    <dbReference type="NCBI Taxonomy" id="3750"/>
    <lineage>
        <taxon>Eukaryota</taxon>
        <taxon>Viridiplantae</taxon>
        <taxon>Streptophyta</taxon>
        <taxon>Embryophyta</taxon>
        <taxon>Tracheophyta</taxon>
        <taxon>Spermatophyta</taxon>
        <taxon>Magnoliopsida</taxon>
        <taxon>eudicotyledons</taxon>
        <taxon>Gunneridae</taxon>
        <taxon>Pentapetalae</taxon>
        <taxon>rosids</taxon>
        <taxon>fabids</taxon>
        <taxon>Rosales</taxon>
        <taxon>Rosaceae</taxon>
        <taxon>Amygdaloideae</taxon>
        <taxon>Maleae</taxon>
        <taxon>Malus</taxon>
    </lineage>
</organism>
<keyword evidence="3" id="KW-1185">Reference proteome</keyword>
<reference evidence="2 3" key="1">
    <citation type="submission" date="2018-10" db="EMBL/GenBank/DDBJ databases">
        <title>A high-quality apple genome assembly.</title>
        <authorList>
            <person name="Hu J."/>
        </authorList>
    </citation>
    <scope>NUCLEOTIDE SEQUENCE [LARGE SCALE GENOMIC DNA]</scope>
    <source>
        <strain evidence="3">cv. HFTH1</strain>
        <tissue evidence="2">Young leaf</tissue>
    </source>
</reference>
<dbReference type="PROSITE" id="PS51186">
    <property type="entry name" value="GNAT"/>
    <property type="match status" value="1"/>
</dbReference>
<dbReference type="Proteomes" id="UP000290289">
    <property type="component" value="Chromosome 12"/>
</dbReference>
<dbReference type="GO" id="GO:0016747">
    <property type="term" value="F:acyltransferase activity, transferring groups other than amino-acyl groups"/>
    <property type="evidence" value="ECO:0007669"/>
    <property type="project" value="InterPro"/>
</dbReference>
<dbReference type="InterPro" id="IPR000182">
    <property type="entry name" value="GNAT_dom"/>
</dbReference>
<evidence type="ECO:0000259" key="1">
    <source>
        <dbReference type="PROSITE" id="PS51186"/>
    </source>
</evidence>
<dbReference type="InterPro" id="IPR016181">
    <property type="entry name" value="Acyl_CoA_acyltransferase"/>
</dbReference>
<dbReference type="AlphaFoldDB" id="A0A498IJU2"/>
<name>A0A498IJU2_MALDO</name>
<dbReference type="Gene3D" id="3.40.630.30">
    <property type="match status" value="2"/>
</dbReference>
<evidence type="ECO:0000313" key="3">
    <source>
        <dbReference type="Proteomes" id="UP000290289"/>
    </source>
</evidence>
<accession>A0A498IJU2</accession>
<evidence type="ECO:0000313" key="2">
    <source>
        <dbReference type="EMBL" id="RXH82394.1"/>
    </source>
</evidence>
<protein>
    <recommendedName>
        <fullName evidence="1">N-acetyltransferase domain-containing protein</fullName>
    </recommendedName>
</protein>
<feature type="domain" description="N-acetyltransferase" evidence="1">
    <location>
        <begin position="210"/>
        <end position="362"/>
    </location>
</feature>
<sequence length="395" mass="44152">MQTDMSRIALRPFRLSDADDVLSFGGDDRHKADMGYALAARCCGQGITTKAVKIALSQVFKDYPDLVRLQSFVAVENKASQRVLEKVGFQREGTKAGLSDPTVPSGRGVAERIKTDLSRIALRPFRLSDADDVLSFGVDDQVTRVLRGFKTLTMKDEALNFIENVCFPHPWRRSICIDDRSIGTKVGLSDPTVPSGRGIAEWIKTDLSRIALRPFRLSDADDVLSFGGDDQVTRVLRGFKTLTTEDEALNFIKNVCIPHPWRRSICIDDRSIGFVTMFPGSGDDRHKADMGYALAARYWGQGITAKAVRIALSQVFKDYPDLVRLQSFVAVENKVSQRVLEKVGFQREGVLRKYLYLKGDIKDMVVYSFLSSDLTNDLSSNELITHPSSRDESRP</sequence>
<dbReference type="STRING" id="3750.A0A498IJU2"/>
<dbReference type="AntiFam" id="ANF00275">
    <property type="entry name" value="Spurious translation from rRNA (DUF6467)"/>
</dbReference>
<proteinExistence type="predicted"/>
<dbReference type="Pfam" id="PF13302">
    <property type="entry name" value="Acetyltransf_3"/>
    <property type="match status" value="2"/>
</dbReference>
<gene>
    <name evidence="2" type="ORF">DVH24_036735</name>
</gene>
<dbReference type="PANTHER" id="PTHR46067">
    <property type="entry name" value="ACYL-COA N-ACYLTRANSFERASES (NAT) SUPERFAMILY PROTEIN"/>
    <property type="match status" value="1"/>
</dbReference>